<reference evidence="4 5" key="1">
    <citation type="journal article" date="2011" name="Proc. Natl. Acad. Sci. U.S.A.">
        <title>Evolutionary erosion of yeast sex chromosomes by mating-type switching accidents.</title>
        <authorList>
            <person name="Gordon J.L."/>
            <person name="Armisen D."/>
            <person name="Proux-Wera E."/>
            <person name="Oheigeartaigh S.S."/>
            <person name="Byrne K.P."/>
            <person name="Wolfe K.H."/>
        </authorList>
    </citation>
    <scope>NUCLEOTIDE SEQUENCE [LARGE SCALE GENOMIC DNA]</scope>
    <source>
        <strain evidence="5">ATCC 76901 / BCRC 22586 / CBS 4309 / NBRC 1992 / NRRL Y-12630</strain>
    </source>
</reference>
<dbReference type="InterPro" id="IPR040345">
    <property type="entry name" value="Mug56/Spo71"/>
</dbReference>
<dbReference type="Pfam" id="PF23207">
    <property type="entry name" value="PH_SPO71"/>
    <property type="match status" value="1"/>
</dbReference>
<dbReference type="Pfam" id="PF15407">
    <property type="entry name" value="Spo7_2_N"/>
    <property type="match status" value="1"/>
</dbReference>
<proteinExistence type="predicted"/>
<dbReference type="PANTHER" id="PTHR28076:SF1">
    <property type="entry name" value="PROSPORE MEMBRANE ADAPTER PROTEIN SPO71"/>
    <property type="match status" value="1"/>
</dbReference>
<dbReference type="InterPro" id="IPR039486">
    <property type="entry name" value="Mug56/Spo71_PH"/>
</dbReference>
<reference key="2">
    <citation type="submission" date="2011-08" db="EMBL/GenBank/DDBJ databases">
        <title>Genome sequence of Naumovozyma castellii.</title>
        <authorList>
            <person name="Gordon J.L."/>
            <person name="Armisen D."/>
            <person name="Proux-Wera E."/>
            <person name="OhEigeartaigh S.S."/>
            <person name="Byrne K.P."/>
            <person name="Wolfe K.H."/>
        </authorList>
    </citation>
    <scope>NUCLEOTIDE SEQUENCE</scope>
    <source>
        <strain>Type strain:CBS 4309</strain>
    </source>
</reference>
<dbReference type="GO" id="GO:1902657">
    <property type="term" value="P:protein localization to prospore membrane"/>
    <property type="evidence" value="ECO:0007669"/>
    <property type="project" value="EnsemblFungi"/>
</dbReference>
<dbReference type="FunCoup" id="G0V9Z1">
    <property type="interactions" value="22"/>
</dbReference>
<dbReference type="AlphaFoldDB" id="G0V9Z1"/>
<dbReference type="GO" id="GO:0032120">
    <property type="term" value="P:ascospore-type prospore membrane formation"/>
    <property type="evidence" value="ECO:0007669"/>
    <property type="project" value="EnsemblFungi"/>
</dbReference>
<dbReference type="InterPro" id="IPR057379">
    <property type="entry name" value="PH_SPO71"/>
</dbReference>
<accession>G0V9Z1</accession>
<feature type="domain" description="Sporulation-specific protein 71 N-terminal" evidence="3">
    <location>
        <begin position="34"/>
        <end position="100"/>
    </location>
</feature>
<dbReference type="STRING" id="1064592.G0V9Z1"/>
<name>G0V9Z1_NAUCA</name>
<evidence type="ECO:0000259" key="2">
    <source>
        <dbReference type="SMART" id="SM00233"/>
    </source>
</evidence>
<dbReference type="EMBL" id="HE576753">
    <property type="protein sequence ID" value="CCC68476.1"/>
    <property type="molecule type" value="Genomic_DNA"/>
</dbReference>
<evidence type="ECO:0008006" key="6">
    <source>
        <dbReference type="Google" id="ProtNLM"/>
    </source>
</evidence>
<dbReference type="InterPro" id="IPR029217">
    <property type="entry name" value="Spo7_2_N"/>
</dbReference>
<evidence type="ECO:0000259" key="3">
    <source>
        <dbReference type="SMART" id="SM01316"/>
    </source>
</evidence>
<dbReference type="Proteomes" id="UP000001640">
    <property type="component" value="Chromosome 2"/>
</dbReference>
<dbReference type="GO" id="GO:0005628">
    <property type="term" value="C:prospore membrane"/>
    <property type="evidence" value="ECO:0007669"/>
    <property type="project" value="EnsemblFungi"/>
</dbReference>
<dbReference type="GO" id="GO:0043495">
    <property type="term" value="F:protein-membrane adaptor activity"/>
    <property type="evidence" value="ECO:0007669"/>
    <property type="project" value="EnsemblFungi"/>
</dbReference>
<sequence>MTLSAQEIIDIISDDQKYVQHTSLRCSNKDGQVQTFTIPRYSFTAFRLSYTSPVELSLCSKVVLLGGVPSNWYEEQKNRIWGTFARLTLRNLIRNTNKLTDYGYRSVYGQRRRHIVPKFMTEKMTSNINENHQLSQQSKPEPQLRNESITEPIFHMKLENTSGSQEENTQTAPLVPVIEEVEENLRQTRKVRPSLLPKHESCPPYYMRRPTLVSDKGNDERANIHTSTGNKASNERIELSSFETRMGITDSEDVCPPDVQDNSVHASAGDVCISRYTNGNSINNVTSKESIGKTQSISKSILNPDILNTHIQILHYSNDQGFPGKLIFDDQPSPTDNGLHYRRRKRKTSKKEGRKGVHIRDLKSLQILDPEPEKFNKNFYKGLPKVNNKKSNNMMKRVNDARSSSIVRTVTNVQPVQDAKKSLVGYVRKSKYGEIALREKMLVMVKAADSCKEAMPSFSETELIDTRILDRWKEYIVVARKTGDFNAPLILQFYHSRKISKTFEERHIEKSSMHGSSLDFFLDRNCVVNFYSSLDKTICVQKPDKKISEAISNGTTIKYKDVSSLKIYILRCRTIRSSENWYSFLQEALNLKKIPRRIPIHVPDANIIMNISITRSLSKFICQLTEQENCNLKISVLERGYKIFQSPFLRYVSVAIFEELKRSDELFLIKEWEQTNVILGCDLRRYDRIEWCPVHYINILRTEWELMKTHILEYRPFTNYPRLTSNLDGSKIVEPLPIEGFLIKYTNKYGREWSSFSKLYLKPSYFFTNENFLFYMSAFKTVPPLPIESSFDNLGDLCQLDRDKEIIDSLPYIYEQDPYHLELDGHISWLNENTTSTTFNKNDLYAFKCFNRRVAQILKSEGILDLTKVNKICQGELVSLKNNELKYSILKSANFTFWERRAELDDTVRSTILIETSDNLKLKLLAPSPIIAHEWVESLSNMVTYWKQRQIDDTKKMWSMKTLNLKNLKIAETEEANICENTPKWVSDRGLADPTLFNVNALSLLRPLIQKGILYWKPKKHSIFSKYFVILIPGFILLFNCFHRSTTGFAKKVVDYEHYMTIPIDECYLYSGTTTEPDLLKRDHTFDFINPGNHALPRAYNDGWKSTEKESSRCFTLWIGSKRAISNYSLEDEHVTESGHSELNSMKKKTEKDKGFKKDKKTVRVVNRLGVNGKSMVFMARSRQERDIWVLALYYELERIKNASDHDS</sequence>
<dbReference type="OrthoDB" id="5579281at2759"/>
<dbReference type="eggNOG" id="ENOG502QRAT">
    <property type="taxonomic scope" value="Eukaryota"/>
</dbReference>
<evidence type="ECO:0000313" key="5">
    <source>
        <dbReference type="Proteomes" id="UP000001640"/>
    </source>
</evidence>
<dbReference type="SMART" id="SM01316">
    <property type="entry name" value="Spo7_2_N"/>
    <property type="match status" value="1"/>
</dbReference>
<evidence type="ECO:0000313" key="4">
    <source>
        <dbReference type="EMBL" id="CCC68476.1"/>
    </source>
</evidence>
<dbReference type="InterPro" id="IPR001849">
    <property type="entry name" value="PH_domain"/>
</dbReference>
<gene>
    <name evidence="4" type="primary">NCAS0B03920</name>
    <name evidence="4" type="ordered locus">NCAS_0B03920</name>
</gene>
<dbReference type="GeneID" id="96902035"/>
<dbReference type="InParanoid" id="G0V9Z1"/>
<feature type="domain" description="PH" evidence="2">
    <location>
        <begin position="1008"/>
        <end position="1200"/>
    </location>
</feature>
<organism evidence="4 5">
    <name type="scientific">Naumovozyma castellii</name>
    <name type="common">Yeast</name>
    <name type="synonym">Saccharomyces castellii</name>
    <dbReference type="NCBI Taxonomy" id="27288"/>
    <lineage>
        <taxon>Eukaryota</taxon>
        <taxon>Fungi</taxon>
        <taxon>Dikarya</taxon>
        <taxon>Ascomycota</taxon>
        <taxon>Saccharomycotina</taxon>
        <taxon>Saccharomycetes</taxon>
        <taxon>Saccharomycetales</taxon>
        <taxon>Saccharomycetaceae</taxon>
        <taxon>Naumovozyma</taxon>
    </lineage>
</organism>
<feature type="domain" description="PH" evidence="2">
    <location>
        <begin position="736"/>
        <end position="946"/>
    </location>
</feature>
<dbReference type="SUPFAM" id="SSF50729">
    <property type="entry name" value="PH domain-like"/>
    <property type="match status" value="1"/>
</dbReference>
<dbReference type="KEGG" id="ncs:NCAS_0B03920"/>
<dbReference type="RefSeq" id="XP_003674849.1">
    <property type="nucleotide sequence ID" value="XM_003674801.1"/>
</dbReference>
<dbReference type="SMART" id="SM00233">
    <property type="entry name" value="PH"/>
    <property type="match status" value="2"/>
</dbReference>
<protein>
    <recommendedName>
        <fullName evidence="6">PH domain-containing protein</fullName>
    </recommendedName>
</protein>
<dbReference type="Pfam" id="PF15404">
    <property type="entry name" value="PH_4"/>
    <property type="match status" value="1"/>
</dbReference>
<feature type="region of interest" description="Disordered" evidence="1">
    <location>
        <begin position="329"/>
        <end position="355"/>
    </location>
</feature>
<feature type="region of interest" description="Disordered" evidence="1">
    <location>
        <begin position="195"/>
        <end position="233"/>
    </location>
</feature>
<feature type="compositionally biased region" description="Basic residues" evidence="1">
    <location>
        <begin position="340"/>
        <end position="349"/>
    </location>
</feature>
<evidence type="ECO:0000256" key="1">
    <source>
        <dbReference type="SAM" id="MobiDB-lite"/>
    </source>
</evidence>
<dbReference type="HOGENOM" id="CLU_003938_1_0_1"/>
<dbReference type="OMA" id="GKSMVFM"/>
<keyword evidence="5" id="KW-1185">Reference proteome</keyword>
<dbReference type="PANTHER" id="PTHR28076">
    <property type="entry name" value="SPORULATION-SPECIFIC PROTEIN 71"/>
    <property type="match status" value="1"/>
</dbReference>